<dbReference type="PANTHER" id="PTHR30624:SF4">
    <property type="entry name" value="METALLOPROTEASE TLDD"/>
    <property type="match status" value="1"/>
</dbReference>
<organism evidence="3 4">
    <name type="scientific">Sphaerisporangium corydalis</name>
    <dbReference type="NCBI Taxonomy" id="1441875"/>
    <lineage>
        <taxon>Bacteria</taxon>
        <taxon>Bacillati</taxon>
        <taxon>Actinomycetota</taxon>
        <taxon>Actinomycetes</taxon>
        <taxon>Streptosporangiales</taxon>
        <taxon>Streptosporangiaceae</taxon>
        <taxon>Sphaerisporangium</taxon>
    </lineage>
</organism>
<reference evidence="4" key="1">
    <citation type="journal article" date="2019" name="Int. J. Syst. Evol. Microbiol.">
        <title>The Global Catalogue of Microorganisms (GCM) 10K type strain sequencing project: providing services to taxonomists for standard genome sequencing and annotation.</title>
        <authorList>
            <consortium name="The Broad Institute Genomics Platform"/>
            <consortium name="The Broad Institute Genome Sequencing Center for Infectious Disease"/>
            <person name="Wu L."/>
            <person name="Ma J."/>
        </authorList>
    </citation>
    <scope>NUCLEOTIDE SEQUENCE [LARGE SCALE GENOMIC DNA]</scope>
    <source>
        <strain evidence="4">CCUG 49560</strain>
    </source>
</reference>
<dbReference type="PANTHER" id="PTHR30624">
    <property type="entry name" value="UNCHARACTERIZED PROTEIN TLDD AND PMBA"/>
    <property type="match status" value="1"/>
</dbReference>
<feature type="domain" description="Metalloprotease TldD/E C-terminal" evidence="2">
    <location>
        <begin position="274"/>
        <end position="493"/>
    </location>
</feature>
<dbReference type="EMBL" id="JBHSFN010000013">
    <property type="protein sequence ID" value="MFC4588746.1"/>
    <property type="molecule type" value="Genomic_DNA"/>
</dbReference>
<dbReference type="InterPro" id="IPR036059">
    <property type="entry name" value="TldD/PmbA_sf"/>
</dbReference>
<evidence type="ECO:0000313" key="3">
    <source>
        <dbReference type="EMBL" id="MFC4588746.1"/>
    </source>
</evidence>
<dbReference type="SUPFAM" id="SSF111283">
    <property type="entry name" value="Putative modulator of DNA gyrase, PmbA/TldD"/>
    <property type="match status" value="1"/>
</dbReference>
<dbReference type="Proteomes" id="UP001595891">
    <property type="component" value="Unassembled WGS sequence"/>
</dbReference>
<gene>
    <name evidence="3" type="ORF">ACFO8L_21840</name>
</gene>
<accession>A0ABV9EGP6</accession>
<comment type="caution">
    <text evidence="3">The sequence shown here is derived from an EMBL/GenBank/DDBJ whole genome shotgun (WGS) entry which is preliminary data.</text>
</comment>
<comment type="similarity">
    <text evidence="1">Belongs to the peptidase U62 family.</text>
</comment>
<evidence type="ECO:0000313" key="4">
    <source>
        <dbReference type="Proteomes" id="UP001595891"/>
    </source>
</evidence>
<proteinExistence type="inferred from homology"/>
<dbReference type="Pfam" id="PF19289">
    <property type="entry name" value="PmbA_TldD_3rd"/>
    <property type="match status" value="1"/>
</dbReference>
<protein>
    <submittedName>
        <fullName evidence="3">TldD/PmbA family protein</fullName>
    </submittedName>
</protein>
<dbReference type="RefSeq" id="WP_262842370.1">
    <property type="nucleotide sequence ID" value="NZ_JANZYP010000010.1"/>
</dbReference>
<evidence type="ECO:0000256" key="1">
    <source>
        <dbReference type="ARBA" id="ARBA00005836"/>
    </source>
</evidence>
<sequence>MKATQNPSQSRDTAILRWTLEETAELLAARGLAEWSIYCQHKVLLTAAFDAETVIPSVHVVYGIALQTRISGASRRIQVAALGTTAVQTISQWLTNDLSEAESLAPYALSEASRPTAAGLLESGKPTRHGFLEACGPAAYGLPKAGRPTADGGLAGPSSLTEQHVATVGRLVELAEAARLDLASGDPLLRPEGRAVVILETVATRHHEGEPRTACRDRSRLAFHVLDPRTGRRGFCGPGFPGPDAPPLPIGRRTADTARAALCLGETPVSAPDGDVPVVFAPGVSGMLLHEICGHLLEEDVAAHPGTPLRHGERVACPDLTVVDDPADPSSWAATHVDDVGNTARPVSLVTEGTVTGSLSAELRPGGHARRADYRFPPLPRMTTTVLHPGPHDPTVVIGDSSGGVFVHSIASAWCDPRSGRFTLHVDQARLIGRDGPGPPLQPFTLTGETTATLRTIDALCGDSGHVDARCAKQNQLVPVRTVGPTMRSNRMTSQPRPQK</sequence>
<dbReference type="InterPro" id="IPR051463">
    <property type="entry name" value="Peptidase_U62_metallo"/>
</dbReference>
<name>A0ABV9EGP6_9ACTN</name>
<dbReference type="InterPro" id="IPR045569">
    <property type="entry name" value="Metalloprtase-TldD/E_C"/>
</dbReference>
<keyword evidence="4" id="KW-1185">Reference proteome</keyword>
<evidence type="ECO:0000259" key="2">
    <source>
        <dbReference type="Pfam" id="PF19289"/>
    </source>
</evidence>